<dbReference type="GO" id="GO:0006749">
    <property type="term" value="P:glutathione metabolic process"/>
    <property type="evidence" value="ECO:0007669"/>
    <property type="project" value="TreeGrafter"/>
</dbReference>
<comment type="function">
    <text evidence="1">GST isoenzymes appear to play a central role in the parasite detoxification system. Other functions are also suspected including a role in increasing the solubility of haematin in the parasite gut.</text>
</comment>
<dbReference type="EMBL" id="LUCM01007874">
    <property type="protein sequence ID" value="KAA0189267.1"/>
    <property type="molecule type" value="Genomic_DNA"/>
</dbReference>
<dbReference type="InterPro" id="IPR004046">
    <property type="entry name" value="GST_C"/>
</dbReference>
<dbReference type="InterPro" id="IPR010987">
    <property type="entry name" value="Glutathione-S-Trfase_C-like"/>
</dbReference>
<evidence type="ECO:0000259" key="8">
    <source>
        <dbReference type="PROSITE" id="PS50404"/>
    </source>
</evidence>
<comment type="subunit">
    <text evidence="4">Homodimer.</text>
</comment>
<dbReference type="PROSITE" id="PS50404">
    <property type="entry name" value="GST_NTER"/>
    <property type="match status" value="1"/>
</dbReference>
<evidence type="ECO:0000256" key="4">
    <source>
        <dbReference type="ARBA" id="ARBA00011738"/>
    </source>
</evidence>
<dbReference type="SFLD" id="SFLDG00363">
    <property type="entry name" value="AMPS_(cytGST):_Alpha-__Mu-__Pi"/>
    <property type="match status" value="1"/>
</dbReference>
<evidence type="ECO:0000256" key="6">
    <source>
        <dbReference type="ARBA" id="ARBA00022679"/>
    </source>
</evidence>
<comment type="catalytic activity">
    <reaction evidence="7">
        <text>RX + glutathione = an S-substituted glutathione + a halide anion + H(+)</text>
        <dbReference type="Rhea" id="RHEA:16437"/>
        <dbReference type="ChEBI" id="CHEBI:15378"/>
        <dbReference type="ChEBI" id="CHEBI:16042"/>
        <dbReference type="ChEBI" id="CHEBI:17792"/>
        <dbReference type="ChEBI" id="CHEBI:57925"/>
        <dbReference type="ChEBI" id="CHEBI:90779"/>
        <dbReference type="EC" id="2.5.1.18"/>
    </reaction>
</comment>
<dbReference type="PANTHER" id="PTHR11571:SF222">
    <property type="entry name" value="GLUTATHIONE TRANSFERASE"/>
    <property type="match status" value="1"/>
</dbReference>
<comment type="caution">
    <text evidence="10">The sequence shown here is derived from an EMBL/GenBank/DDBJ whole genome shotgun (WGS) entry which is preliminary data.</text>
</comment>
<dbReference type="InterPro" id="IPR036249">
    <property type="entry name" value="Thioredoxin-like_sf"/>
</dbReference>
<dbReference type="InterPro" id="IPR050213">
    <property type="entry name" value="GST_superfamily"/>
</dbReference>
<dbReference type="PANTHER" id="PTHR11571">
    <property type="entry name" value="GLUTATHIONE S-TRANSFERASE"/>
    <property type="match status" value="1"/>
</dbReference>
<evidence type="ECO:0000256" key="1">
    <source>
        <dbReference type="ARBA" id="ARBA00002446"/>
    </source>
</evidence>
<dbReference type="InterPro" id="IPR036282">
    <property type="entry name" value="Glutathione-S-Trfase_C_sf"/>
</dbReference>
<dbReference type="Pfam" id="PF02798">
    <property type="entry name" value="GST_N"/>
    <property type="match status" value="1"/>
</dbReference>
<dbReference type="Gene3D" id="1.20.1050.130">
    <property type="match status" value="1"/>
</dbReference>
<gene>
    <name evidence="10" type="ORF">FBUS_11043</name>
</gene>
<sequence>MNARIYKTKVDAICGHHDRAGRSIERNMPAILGYWKIRGLAQPIRMLLEYYGVEYEEHLYGKEDQEKWLDEKFNLGLDLPNLPYYIDGNVKLTQSMAIMRYISEKHGTPVGSTPEERAKLSMIEGAAMDLRMRFGFISYFPNFEEQKVEYLKELPRTLKMWSRFLGDHHYLTGPTISHIDFLVYEALDAIHYVEPHCLDEFGNLKQFMSRIENLPQIKKYMGSERFIKWPLHLWRATFGGGDEPPF</sequence>
<dbReference type="SUPFAM" id="SSF47616">
    <property type="entry name" value="GST C-terminal domain-like"/>
    <property type="match status" value="1"/>
</dbReference>
<keyword evidence="6" id="KW-0808">Transferase</keyword>
<comment type="function">
    <text evidence="2">Conjugation of reduced glutathione to a wide number of exogenous and endogenous hydrophobic electrophiles.</text>
</comment>
<dbReference type="FunFam" id="1.20.1050.10:FF:000003">
    <property type="entry name" value="Glutathione S-transferase 2"/>
    <property type="match status" value="1"/>
</dbReference>
<dbReference type="InterPro" id="IPR040079">
    <property type="entry name" value="Glutathione_S-Trfase"/>
</dbReference>
<dbReference type="Proteomes" id="UP000728185">
    <property type="component" value="Unassembled WGS sequence"/>
</dbReference>
<evidence type="ECO:0000256" key="2">
    <source>
        <dbReference type="ARBA" id="ARBA00003701"/>
    </source>
</evidence>
<dbReference type="GO" id="GO:0004364">
    <property type="term" value="F:glutathione transferase activity"/>
    <property type="evidence" value="ECO:0007669"/>
    <property type="project" value="UniProtKB-EC"/>
</dbReference>
<dbReference type="SFLD" id="SFLDS00019">
    <property type="entry name" value="Glutathione_Transferase_(cytos"/>
    <property type="match status" value="1"/>
</dbReference>
<dbReference type="AlphaFoldDB" id="A0A8E0RSI7"/>
<protein>
    <recommendedName>
        <fullName evidence="5">glutathione transferase</fullName>
        <ecNumber evidence="5">2.5.1.18</ecNumber>
    </recommendedName>
</protein>
<dbReference type="InterPro" id="IPR004045">
    <property type="entry name" value="Glutathione_S-Trfase_N"/>
</dbReference>
<evidence type="ECO:0000313" key="11">
    <source>
        <dbReference type="Proteomes" id="UP000728185"/>
    </source>
</evidence>
<evidence type="ECO:0000256" key="7">
    <source>
        <dbReference type="ARBA" id="ARBA00047960"/>
    </source>
</evidence>
<accession>A0A8E0RSI7</accession>
<dbReference type="Pfam" id="PF14497">
    <property type="entry name" value="GST_C_3"/>
    <property type="match status" value="1"/>
</dbReference>
<evidence type="ECO:0000259" key="9">
    <source>
        <dbReference type="PROSITE" id="PS50405"/>
    </source>
</evidence>
<dbReference type="EC" id="2.5.1.18" evidence="5"/>
<organism evidence="10 11">
    <name type="scientific">Fasciolopsis buskii</name>
    <dbReference type="NCBI Taxonomy" id="27845"/>
    <lineage>
        <taxon>Eukaryota</taxon>
        <taxon>Metazoa</taxon>
        <taxon>Spiralia</taxon>
        <taxon>Lophotrochozoa</taxon>
        <taxon>Platyhelminthes</taxon>
        <taxon>Trematoda</taxon>
        <taxon>Digenea</taxon>
        <taxon>Plagiorchiida</taxon>
        <taxon>Echinostomata</taxon>
        <taxon>Echinostomatoidea</taxon>
        <taxon>Fasciolidae</taxon>
        <taxon>Fasciolopsis</taxon>
    </lineage>
</organism>
<feature type="domain" description="GST N-terminal" evidence="8">
    <location>
        <begin position="28"/>
        <end position="110"/>
    </location>
</feature>
<evidence type="ECO:0000256" key="3">
    <source>
        <dbReference type="ARBA" id="ARBA00005861"/>
    </source>
</evidence>
<dbReference type="SUPFAM" id="SSF52833">
    <property type="entry name" value="Thioredoxin-like"/>
    <property type="match status" value="1"/>
</dbReference>
<reference evidence="10" key="1">
    <citation type="submission" date="2019-05" db="EMBL/GenBank/DDBJ databases">
        <title>Annotation for the trematode Fasciolopsis buski.</title>
        <authorList>
            <person name="Choi Y.-J."/>
        </authorList>
    </citation>
    <scope>NUCLEOTIDE SEQUENCE</scope>
    <source>
        <strain evidence="10">HT</strain>
        <tissue evidence="10">Whole worm</tissue>
    </source>
</reference>
<comment type="similarity">
    <text evidence="3">Belongs to the GST superfamily. Mu family.</text>
</comment>
<dbReference type="OrthoDB" id="4951845at2759"/>
<dbReference type="PROSITE" id="PS50405">
    <property type="entry name" value="GST_CTER"/>
    <property type="match status" value="1"/>
</dbReference>
<feature type="domain" description="GST C-terminal" evidence="9">
    <location>
        <begin position="113"/>
        <end position="231"/>
    </location>
</feature>
<dbReference type="SFLD" id="SFLDG01205">
    <property type="entry name" value="AMPS.1"/>
    <property type="match status" value="1"/>
</dbReference>
<evidence type="ECO:0000313" key="10">
    <source>
        <dbReference type="EMBL" id="KAA0189267.1"/>
    </source>
</evidence>
<dbReference type="CDD" id="cd03075">
    <property type="entry name" value="GST_N_Mu"/>
    <property type="match status" value="1"/>
</dbReference>
<name>A0A8E0RSI7_9TREM</name>
<dbReference type="CDD" id="cd03209">
    <property type="entry name" value="GST_C_Mu"/>
    <property type="match status" value="1"/>
</dbReference>
<proteinExistence type="inferred from homology"/>
<evidence type="ECO:0000256" key="5">
    <source>
        <dbReference type="ARBA" id="ARBA00012452"/>
    </source>
</evidence>
<keyword evidence="11" id="KW-1185">Reference proteome</keyword>